<sequence>MTDILSALTQPAGGPSHILTLGNGWSTAIDQLHDGAYSVEHQGVIDELLRAIEAGEETSIVLRTFTAETSQTLANGTRIPVKEVRGWYIADGRLHPLSEQQMFAASCTDTITGEPIAPEPSVRCTDAHPIEVGV</sequence>
<evidence type="ECO:0000313" key="2">
    <source>
        <dbReference type="Proteomes" id="UP001596074"/>
    </source>
</evidence>
<protein>
    <submittedName>
        <fullName evidence="1">Uncharacterized protein</fullName>
    </submittedName>
</protein>
<comment type="caution">
    <text evidence="1">The sequence shown here is derived from an EMBL/GenBank/DDBJ whole genome shotgun (WGS) entry which is preliminary data.</text>
</comment>
<evidence type="ECO:0000313" key="1">
    <source>
        <dbReference type="EMBL" id="MFC5748976.1"/>
    </source>
</evidence>
<proteinExistence type="predicted"/>
<keyword evidence="2" id="KW-1185">Reference proteome</keyword>
<accession>A0ABW1A1E4</accession>
<dbReference type="RefSeq" id="WP_378284677.1">
    <property type="nucleotide sequence ID" value="NZ_JBHSON010000037.1"/>
</dbReference>
<organism evidence="1 2">
    <name type="scientific">Actinomadura rugatobispora</name>
    <dbReference type="NCBI Taxonomy" id="1994"/>
    <lineage>
        <taxon>Bacteria</taxon>
        <taxon>Bacillati</taxon>
        <taxon>Actinomycetota</taxon>
        <taxon>Actinomycetes</taxon>
        <taxon>Streptosporangiales</taxon>
        <taxon>Thermomonosporaceae</taxon>
        <taxon>Actinomadura</taxon>
    </lineage>
</organism>
<dbReference type="EMBL" id="JBHSON010000037">
    <property type="protein sequence ID" value="MFC5748976.1"/>
    <property type="molecule type" value="Genomic_DNA"/>
</dbReference>
<gene>
    <name evidence="1" type="ORF">ACFPZN_25455</name>
</gene>
<name>A0ABW1A1E4_9ACTN</name>
<dbReference type="Proteomes" id="UP001596074">
    <property type="component" value="Unassembled WGS sequence"/>
</dbReference>
<reference evidence="2" key="1">
    <citation type="journal article" date="2019" name="Int. J. Syst. Evol. Microbiol.">
        <title>The Global Catalogue of Microorganisms (GCM) 10K type strain sequencing project: providing services to taxonomists for standard genome sequencing and annotation.</title>
        <authorList>
            <consortium name="The Broad Institute Genomics Platform"/>
            <consortium name="The Broad Institute Genome Sequencing Center for Infectious Disease"/>
            <person name="Wu L."/>
            <person name="Ma J."/>
        </authorList>
    </citation>
    <scope>NUCLEOTIDE SEQUENCE [LARGE SCALE GENOMIC DNA]</scope>
    <source>
        <strain evidence="2">KCTC 42087</strain>
    </source>
</reference>